<dbReference type="SUPFAM" id="SSF53041">
    <property type="entry name" value="Resolvase-like"/>
    <property type="match status" value="1"/>
</dbReference>
<dbReference type="PANTHER" id="PTHR36172">
    <property type="match status" value="1"/>
</dbReference>
<protein>
    <submittedName>
        <fullName evidence="7">IS607 family transposase</fullName>
    </submittedName>
</protein>
<dbReference type="Gene3D" id="1.10.287.2170">
    <property type="match status" value="1"/>
</dbReference>
<evidence type="ECO:0000313" key="8">
    <source>
        <dbReference type="Proteomes" id="UP000265775"/>
    </source>
</evidence>
<dbReference type="FunFam" id="3.40.50.1390:FF:000002">
    <property type="entry name" value="ORF1 in transposon ISC1904"/>
    <property type="match status" value="1"/>
</dbReference>
<gene>
    <name evidence="7" type="ORF">DWV59_11770</name>
</gene>
<evidence type="ECO:0000256" key="2">
    <source>
        <dbReference type="ARBA" id="ARBA00023125"/>
    </source>
</evidence>
<comment type="caution">
    <text evidence="7">The sequence shown here is derived from an EMBL/GenBank/DDBJ whole genome shotgun (WGS) entry which is preliminary data.</text>
</comment>
<dbReference type="InterPro" id="IPR006118">
    <property type="entry name" value="Recombinase_CS"/>
</dbReference>
<name>A0A395XXF7_BIFLN</name>
<evidence type="ECO:0000256" key="1">
    <source>
        <dbReference type="ARBA" id="ARBA00022908"/>
    </source>
</evidence>
<dbReference type="InterPro" id="IPR051491">
    <property type="entry name" value="Recombinase/Transposase-rel"/>
</dbReference>
<dbReference type="RefSeq" id="WP_065472216.1">
    <property type="nucleotide sequence ID" value="NZ_QSAR01000024.1"/>
</dbReference>
<organism evidence="7 8">
    <name type="scientific">Bifidobacterium longum</name>
    <dbReference type="NCBI Taxonomy" id="216816"/>
    <lineage>
        <taxon>Bacteria</taxon>
        <taxon>Bacillati</taxon>
        <taxon>Actinomycetota</taxon>
        <taxon>Actinomycetes</taxon>
        <taxon>Bifidobacteriales</taxon>
        <taxon>Bifidobacteriaceae</taxon>
        <taxon>Bifidobacterium</taxon>
    </lineage>
</organism>
<dbReference type="Proteomes" id="UP000265775">
    <property type="component" value="Unassembled WGS sequence"/>
</dbReference>
<dbReference type="GO" id="GO:0000150">
    <property type="term" value="F:DNA strand exchange activity"/>
    <property type="evidence" value="ECO:0007669"/>
    <property type="project" value="InterPro"/>
</dbReference>
<proteinExistence type="predicted"/>
<evidence type="ECO:0000256" key="5">
    <source>
        <dbReference type="PROSITE-ProRule" id="PRU10137"/>
    </source>
</evidence>
<dbReference type="CDD" id="cd03769">
    <property type="entry name" value="SR_IS607_transposase_like"/>
    <property type="match status" value="1"/>
</dbReference>
<evidence type="ECO:0000256" key="3">
    <source>
        <dbReference type="ARBA" id="ARBA00023172"/>
    </source>
</evidence>
<keyword evidence="2" id="KW-0238">DNA-binding</keyword>
<dbReference type="InterPro" id="IPR041718">
    <property type="entry name" value="IS607_transposase-like"/>
</dbReference>
<dbReference type="PROSITE" id="PS00397">
    <property type="entry name" value="RECOMBINASES_1"/>
    <property type="match status" value="1"/>
</dbReference>
<evidence type="ECO:0000313" key="7">
    <source>
        <dbReference type="EMBL" id="RGW62769.1"/>
    </source>
</evidence>
<dbReference type="Gene3D" id="3.40.50.1390">
    <property type="entry name" value="Resolvase, N-terminal catalytic domain"/>
    <property type="match status" value="1"/>
</dbReference>
<dbReference type="EMBL" id="QSAR01000024">
    <property type="protein sequence ID" value="RGW62769.1"/>
    <property type="molecule type" value="Genomic_DNA"/>
</dbReference>
<dbReference type="InterPro" id="IPR036162">
    <property type="entry name" value="Resolvase-like_N_sf"/>
</dbReference>
<dbReference type="AlphaFoldDB" id="A0A395XXF7"/>
<dbReference type="InterPro" id="IPR048046">
    <property type="entry name" value="Transpos_IS607"/>
</dbReference>
<dbReference type="GO" id="GO:0003677">
    <property type="term" value="F:DNA binding"/>
    <property type="evidence" value="ECO:0007669"/>
    <property type="project" value="UniProtKB-KW"/>
</dbReference>
<evidence type="ECO:0000259" key="6">
    <source>
        <dbReference type="PROSITE" id="PS51736"/>
    </source>
</evidence>
<reference evidence="7 8" key="1">
    <citation type="submission" date="2018-08" db="EMBL/GenBank/DDBJ databases">
        <title>A genome reference for cultivated species of the human gut microbiota.</title>
        <authorList>
            <person name="Zou Y."/>
            <person name="Xue W."/>
            <person name="Luo G."/>
        </authorList>
    </citation>
    <scope>NUCLEOTIDE SEQUENCE [LARGE SCALE GENOMIC DNA]</scope>
    <source>
        <strain evidence="7 8">AF11-12</strain>
    </source>
</reference>
<evidence type="ECO:0000256" key="4">
    <source>
        <dbReference type="PIRSR" id="PIRSR606118-50"/>
    </source>
</evidence>
<feature type="domain" description="Resolvase/invertase-type recombinase catalytic" evidence="6">
    <location>
        <begin position="57"/>
        <end position="195"/>
    </location>
</feature>
<dbReference type="NCBIfam" id="NF033518">
    <property type="entry name" value="transpos_IS607"/>
    <property type="match status" value="1"/>
</dbReference>
<dbReference type="GO" id="GO:0015074">
    <property type="term" value="P:DNA integration"/>
    <property type="evidence" value="ECO:0007669"/>
    <property type="project" value="UniProtKB-KW"/>
</dbReference>
<keyword evidence="1" id="KW-0229">DNA integration</keyword>
<dbReference type="PANTHER" id="PTHR36172:SF1">
    <property type="entry name" value="RESOLVASE-RELATED"/>
    <property type="match status" value="1"/>
</dbReference>
<keyword evidence="3" id="KW-0233">DNA recombination</keyword>
<dbReference type="Pfam" id="PF00239">
    <property type="entry name" value="Resolvase"/>
    <property type="match status" value="1"/>
</dbReference>
<dbReference type="InterPro" id="IPR006119">
    <property type="entry name" value="Resolv_N"/>
</dbReference>
<feature type="active site" description="O-(5'-phospho-DNA)-serine intermediate" evidence="4 5">
    <location>
        <position position="65"/>
    </location>
</feature>
<sequence length="197" mass="22369">MLVKEWARLEGLHPQTVWKWCRQGTMPVPVEQTPTGMWLIHDPKYENQPAAPTANGRTVCYARVSSSDQKDDLQRQADRLKAFAINMGVKSPEVVMETGSGMNDKRRKLNRLLSDPTVGTLIVEHRDRLARMNAGLVESALKAQGRRIIVVDDTELDDDLVRDMTEVLTSFCARLYGRRAAKHRAEKALEAMRDERV</sequence>
<accession>A0A395XXF7</accession>
<dbReference type="SMART" id="SM00857">
    <property type="entry name" value="Resolvase"/>
    <property type="match status" value="1"/>
</dbReference>
<dbReference type="PROSITE" id="PS51736">
    <property type="entry name" value="RECOMBINASES_3"/>
    <property type="match status" value="1"/>
</dbReference>